<dbReference type="Gene3D" id="3.30.559.30">
    <property type="entry name" value="Nonribosomal peptide synthetase, condensation domain"/>
    <property type="match status" value="2"/>
</dbReference>
<dbReference type="InterPro" id="IPR009081">
    <property type="entry name" value="PP-bd_ACP"/>
</dbReference>
<dbReference type="FunFam" id="3.40.50.12780:FF:000012">
    <property type="entry name" value="Non-ribosomal peptide synthetase"/>
    <property type="match status" value="1"/>
</dbReference>
<keyword evidence="3" id="KW-0597">Phosphoprotein</keyword>
<dbReference type="Gene3D" id="3.30.300.30">
    <property type="match status" value="2"/>
</dbReference>
<dbReference type="Gene3D" id="3.30.559.10">
    <property type="entry name" value="Chloramphenicol acetyltransferase-like domain"/>
    <property type="match status" value="2"/>
</dbReference>
<evidence type="ECO:0000256" key="3">
    <source>
        <dbReference type="ARBA" id="ARBA00022553"/>
    </source>
</evidence>
<dbReference type="PANTHER" id="PTHR45527:SF1">
    <property type="entry name" value="FATTY ACID SYNTHASE"/>
    <property type="match status" value="1"/>
</dbReference>
<dbReference type="InterPro" id="IPR020806">
    <property type="entry name" value="PKS_PP-bd"/>
</dbReference>
<dbReference type="NCBIfam" id="TIGR01733">
    <property type="entry name" value="AA-adenyl-dom"/>
    <property type="match status" value="2"/>
</dbReference>
<dbReference type="Gene3D" id="2.30.38.10">
    <property type="entry name" value="Luciferase, Domain 3"/>
    <property type="match status" value="2"/>
</dbReference>
<keyword evidence="2" id="KW-0596">Phosphopantetheine</keyword>
<dbReference type="Gene3D" id="3.40.50.980">
    <property type="match status" value="4"/>
</dbReference>
<dbReference type="GO" id="GO:0043041">
    <property type="term" value="P:amino acid activation for nonribosomal peptide biosynthetic process"/>
    <property type="evidence" value="ECO:0007669"/>
    <property type="project" value="TreeGrafter"/>
</dbReference>
<dbReference type="KEGG" id="pry:Prubr_62110"/>
<dbReference type="Pfam" id="PF13193">
    <property type="entry name" value="AMP-binding_C"/>
    <property type="match status" value="2"/>
</dbReference>
<dbReference type="GO" id="GO:0008610">
    <property type="term" value="P:lipid biosynthetic process"/>
    <property type="evidence" value="ECO:0007669"/>
    <property type="project" value="UniProtKB-ARBA"/>
</dbReference>
<dbReference type="GO" id="GO:0005829">
    <property type="term" value="C:cytosol"/>
    <property type="evidence" value="ECO:0007669"/>
    <property type="project" value="TreeGrafter"/>
</dbReference>
<comment type="cofactor">
    <cofactor evidence="1">
        <name>pantetheine 4'-phosphate</name>
        <dbReference type="ChEBI" id="CHEBI:47942"/>
    </cofactor>
</comment>
<gene>
    <name evidence="5" type="ORF">Prubr_62110</name>
</gene>
<evidence type="ECO:0000313" key="5">
    <source>
        <dbReference type="EMBL" id="BCJ69190.1"/>
    </source>
</evidence>
<dbReference type="InterPro" id="IPR029058">
    <property type="entry name" value="AB_hydrolase_fold"/>
</dbReference>
<sequence length="1796" mass="190086">MPFVQVALVVQNTPAEVGVLGGGVVVESLPTETRTAAFDLSLHLWTTETGALAGFVEYATDLYRRSSVQRLVGHLESVLTQAVADPDRRIDLLSLPGADEHRTLLAAATVTPAAAVGTAPGATVGAAPVSVEPSTDPASEGEPVVHLLHELVAAQVARRPDAVAVSCAGERLTYRELDTRAARLARHLRAAGVGPEVLVGICVERSIASVVSVLGVLKAGGAYLPLDPENPAERLAYMLGDAGATTVVATAATRHLVPAGIAPLLVDELPAAPDDTAVTEVDAGVTPQNLAYVIYTSGSTGRPKGVAVNHRCAIARVHRPAYADIDETDVMLHALSLSFDVSVMEVFGALANGAELAVLPGKALPERVGIFLPGARVTVGWLTAALFHAVVDTAGESLSGMRTLIAGGDQLSTSHVEKALRLLDADATLVNGYGPTEAAIFAATHTMRPATGVDGRVPIGGPIPDTELYVFDPHGNLSPVGIPGELYIGGDCLARGYLGRPELTAERFVPHPFATGARLYRTGDVVRWRADHTLEFLGRVDHQVKVRGFRVELGEIEQRLRRCAGVGDAVVVARPDGEDHTLVAYVETAGGAQPPAVGDLLAELRKFLPGYMVPNAFVVLDALPLNPNGKVDRAALPDPDGHRPDLGTGYVPPRTPIEETLAGIWADLLGLDRVGAHDDFFDLGGHSLLASRLVARIRRAFDRELPLATFFAAPTVAGLATALEAMLRADATGTRPPITPARRPDPLPVSLGQRRLWFVDRLVPGGVDYNVVWPLRLVGGLDVGALVGAVGEVVARHEVLRTRFVAVDGEPVQVIGGVGVVDVPLVDLSGLGVGVRAGEVARWVREAGLRPFDVAVGPLVRWVLLRVSEGEHVLLVSAHHIVFDGWSGSVLLRELSVLYGAFVRGEGSPLPVLPVQFADFAVWERQWLSGGVLEGQLEFWRGYLGGAPAVLDLPSDLPRSVGRGGGGDRERFEFPVGLSVGLGELCRGAGATVFMGLLAGLDVVLGRYAGVEDVVVGTFVANRGAPELEDLIGFFVNTVVVRGDLSGRPSFRGLLGRVRSGVLDVFGHQDVPFDRVVEELHPVRRAGSMPFVQVALVVQNTPAEVGVLGGGVVVESLPTETRTAAFDLAFHVWTTESGALAGFVEYATDLYRRSSVQRLVGHLESVLTQAVADPDRRIDLLSLPSPAEHHHLTRDVARGAVRDFGAVTPLSRFTRQAALTPDATAYVDGDRLLTYAELDERSTRLARRLRRLGVGPETPVGVCLGHSLDLPVAALAVWKADGAYLPLDPDNPAERLAYMLADAGAVAVVTTGALRSRLPADLPEVVDLDTGDPGDGDAPGVDPAPVSTIDSLAAVIYTSGSTGRPKGVAVTGRSMVNRIAWFADVRPFAPGEVGVLKTPIGFVDSLWELLGGLLYGVPTVVVPKDTGRDPKALVRVLAAHGVTRLLLVPSLLRMLLLTVDDLAERLPRLALWISSGEPLSADLARLFVKTLPGRSLHNLYGAAEGWDSLWPPACGEDELTGAVPVGRPLANVGALILDRAGQPAPVGVPGELYVGGDCLARGYLGRPDLTAERFLPHPYEPGARLYRTGDLARMLPDGQIELVGRVDQQLKIRGFRVEPGEVERALEALPEVRQAAVVAWTREGAEPELAAYVVADGPADAAGVRAALGRTLPSHLVPTSLSFLDALPSTATGKIDRLALPRPVRAATTDGAGPADDAQLLLAELWADVLGVERVGVDDDFFDIGGHSLLAAQLVDRIGREIGRELPLRTIFDHSTVRRMGLALRAPHTEPERPLS</sequence>
<organism evidence="5 6">
    <name type="scientific">Polymorphospora rubra</name>
    <dbReference type="NCBI Taxonomy" id="338584"/>
    <lineage>
        <taxon>Bacteria</taxon>
        <taxon>Bacillati</taxon>
        <taxon>Actinomycetota</taxon>
        <taxon>Actinomycetes</taxon>
        <taxon>Micromonosporales</taxon>
        <taxon>Micromonosporaceae</taxon>
        <taxon>Polymorphospora</taxon>
    </lineage>
</organism>
<evidence type="ECO:0000256" key="1">
    <source>
        <dbReference type="ARBA" id="ARBA00001957"/>
    </source>
</evidence>
<dbReference type="Pfam" id="PF00668">
    <property type="entry name" value="Condensation"/>
    <property type="match status" value="2"/>
</dbReference>
<dbReference type="InterPro" id="IPR025110">
    <property type="entry name" value="AMP-bd_C"/>
</dbReference>
<dbReference type="InterPro" id="IPR000873">
    <property type="entry name" value="AMP-dep_synth/lig_dom"/>
</dbReference>
<keyword evidence="6" id="KW-1185">Reference proteome</keyword>
<dbReference type="Gene3D" id="1.10.1200.10">
    <property type="entry name" value="ACP-like"/>
    <property type="match status" value="1"/>
</dbReference>
<dbReference type="PANTHER" id="PTHR45527">
    <property type="entry name" value="NONRIBOSOMAL PEPTIDE SYNTHETASE"/>
    <property type="match status" value="1"/>
</dbReference>
<dbReference type="Pfam" id="PF00550">
    <property type="entry name" value="PP-binding"/>
    <property type="match status" value="2"/>
</dbReference>
<dbReference type="SUPFAM" id="SSF52777">
    <property type="entry name" value="CoA-dependent acyltransferases"/>
    <property type="match status" value="3"/>
</dbReference>
<dbReference type="FunFam" id="3.40.50.980:FF:000001">
    <property type="entry name" value="Non-ribosomal peptide synthetase"/>
    <property type="match status" value="2"/>
</dbReference>
<dbReference type="Gene3D" id="3.40.50.1820">
    <property type="entry name" value="alpha/beta hydrolase"/>
    <property type="match status" value="1"/>
</dbReference>
<feature type="domain" description="Carrier" evidence="4">
    <location>
        <begin position="1713"/>
        <end position="1788"/>
    </location>
</feature>
<dbReference type="CDD" id="cd12117">
    <property type="entry name" value="A_NRPS_Srf_like"/>
    <property type="match status" value="1"/>
</dbReference>
<dbReference type="FunFam" id="1.10.1200.10:FF:000016">
    <property type="entry name" value="Non-ribosomal peptide synthase"/>
    <property type="match status" value="2"/>
</dbReference>
<dbReference type="SUPFAM" id="SSF56801">
    <property type="entry name" value="Acetyl-CoA synthetase-like"/>
    <property type="match status" value="2"/>
</dbReference>
<dbReference type="EMBL" id="AP023359">
    <property type="protein sequence ID" value="BCJ69190.1"/>
    <property type="molecule type" value="Genomic_DNA"/>
</dbReference>
<proteinExistence type="predicted"/>
<dbReference type="CDD" id="cd05930">
    <property type="entry name" value="A_NRPS"/>
    <property type="match status" value="1"/>
</dbReference>
<dbReference type="InterPro" id="IPR036736">
    <property type="entry name" value="ACP-like_sf"/>
</dbReference>
<evidence type="ECO:0000259" key="4">
    <source>
        <dbReference type="PROSITE" id="PS50075"/>
    </source>
</evidence>
<dbReference type="FunFam" id="2.30.38.10:FF:000001">
    <property type="entry name" value="Non-ribosomal peptide synthetase PvdI"/>
    <property type="match status" value="2"/>
</dbReference>
<dbReference type="CDD" id="cd19531">
    <property type="entry name" value="LCL_NRPS-like"/>
    <property type="match status" value="1"/>
</dbReference>
<dbReference type="PROSITE" id="PS50075">
    <property type="entry name" value="CARRIER"/>
    <property type="match status" value="2"/>
</dbReference>
<accession>A0A810N850</accession>
<dbReference type="SUPFAM" id="SSF47336">
    <property type="entry name" value="ACP-like"/>
    <property type="match status" value="2"/>
</dbReference>
<dbReference type="InterPro" id="IPR001242">
    <property type="entry name" value="Condensation_dom"/>
</dbReference>
<name>A0A810N850_9ACTN</name>
<protein>
    <recommendedName>
        <fullName evidence="4">Carrier domain-containing protein</fullName>
    </recommendedName>
</protein>
<dbReference type="GO" id="GO:0072330">
    <property type="term" value="P:monocarboxylic acid biosynthetic process"/>
    <property type="evidence" value="ECO:0007669"/>
    <property type="project" value="UniProtKB-ARBA"/>
</dbReference>
<dbReference type="PROSITE" id="PS00455">
    <property type="entry name" value="AMP_BINDING"/>
    <property type="match status" value="2"/>
</dbReference>
<dbReference type="InterPro" id="IPR045851">
    <property type="entry name" value="AMP-bd_C_sf"/>
</dbReference>
<feature type="domain" description="Carrier" evidence="4">
    <location>
        <begin position="652"/>
        <end position="727"/>
    </location>
</feature>
<dbReference type="SMART" id="SM00823">
    <property type="entry name" value="PKS_PP"/>
    <property type="match status" value="2"/>
</dbReference>
<dbReference type="GO" id="GO:0031177">
    <property type="term" value="F:phosphopantetheine binding"/>
    <property type="evidence" value="ECO:0007669"/>
    <property type="project" value="InterPro"/>
</dbReference>
<dbReference type="Proteomes" id="UP000680866">
    <property type="component" value="Chromosome"/>
</dbReference>
<evidence type="ECO:0000256" key="2">
    <source>
        <dbReference type="ARBA" id="ARBA00022450"/>
    </source>
</evidence>
<dbReference type="InterPro" id="IPR023213">
    <property type="entry name" value="CAT-like_dom_sf"/>
</dbReference>
<dbReference type="FunFam" id="3.30.300.30:FF:000010">
    <property type="entry name" value="Enterobactin synthetase component F"/>
    <property type="match status" value="1"/>
</dbReference>
<dbReference type="GO" id="GO:0044550">
    <property type="term" value="P:secondary metabolite biosynthetic process"/>
    <property type="evidence" value="ECO:0007669"/>
    <property type="project" value="UniProtKB-ARBA"/>
</dbReference>
<dbReference type="PROSITE" id="PS00012">
    <property type="entry name" value="PHOSPHOPANTETHEINE"/>
    <property type="match status" value="1"/>
</dbReference>
<dbReference type="InterPro" id="IPR010071">
    <property type="entry name" value="AA_adenyl_dom"/>
</dbReference>
<dbReference type="GO" id="GO:0003824">
    <property type="term" value="F:catalytic activity"/>
    <property type="evidence" value="ECO:0007669"/>
    <property type="project" value="InterPro"/>
</dbReference>
<dbReference type="InterPro" id="IPR006162">
    <property type="entry name" value="Ppantetheine_attach_site"/>
</dbReference>
<reference evidence="5" key="1">
    <citation type="submission" date="2020-08" db="EMBL/GenBank/DDBJ databases">
        <title>Whole genome shotgun sequence of Polymorphospora rubra NBRC 101157.</title>
        <authorList>
            <person name="Komaki H."/>
            <person name="Tamura T."/>
        </authorList>
    </citation>
    <scope>NUCLEOTIDE SEQUENCE</scope>
    <source>
        <strain evidence="5">NBRC 101157</strain>
    </source>
</reference>
<dbReference type="InterPro" id="IPR020845">
    <property type="entry name" value="AMP-binding_CS"/>
</dbReference>
<dbReference type="Pfam" id="PF00501">
    <property type="entry name" value="AMP-binding"/>
    <property type="match status" value="2"/>
</dbReference>
<evidence type="ECO:0000313" key="6">
    <source>
        <dbReference type="Proteomes" id="UP000680866"/>
    </source>
</evidence>